<dbReference type="PANTHER" id="PTHR10292">
    <property type="entry name" value="CLATHRIN HEAVY CHAIN RELATED"/>
    <property type="match status" value="1"/>
</dbReference>
<dbReference type="EMBL" id="JAINDJ010000049">
    <property type="protein sequence ID" value="KAG9438600.1"/>
    <property type="molecule type" value="Genomic_DNA"/>
</dbReference>
<dbReference type="InterPro" id="IPR000547">
    <property type="entry name" value="Clathrin_H-chain/VPS_repeat"/>
</dbReference>
<dbReference type="GO" id="GO:0009506">
    <property type="term" value="C:plasmodesma"/>
    <property type="evidence" value="ECO:0007669"/>
    <property type="project" value="TreeGrafter"/>
</dbReference>
<dbReference type="SUPFAM" id="SSF48371">
    <property type="entry name" value="ARM repeat"/>
    <property type="match status" value="1"/>
</dbReference>
<dbReference type="GO" id="GO:0005886">
    <property type="term" value="C:plasma membrane"/>
    <property type="evidence" value="ECO:0007669"/>
    <property type="project" value="TreeGrafter"/>
</dbReference>
<dbReference type="Proteomes" id="UP000825729">
    <property type="component" value="Unassembled WGS sequence"/>
</dbReference>
<keyword evidence="3" id="KW-1185">Reference proteome</keyword>
<evidence type="ECO:0000313" key="3">
    <source>
        <dbReference type="Proteomes" id="UP000825729"/>
    </source>
</evidence>
<dbReference type="GO" id="GO:0005794">
    <property type="term" value="C:Golgi apparatus"/>
    <property type="evidence" value="ECO:0007669"/>
    <property type="project" value="TreeGrafter"/>
</dbReference>
<gene>
    <name evidence="2" type="ORF">H6P81_021454</name>
</gene>
<protein>
    <submittedName>
        <fullName evidence="2">Uncharacterized protein</fullName>
    </submittedName>
</protein>
<feature type="repeat" description="CHCR" evidence="1">
    <location>
        <begin position="155"/>
        <end position="303"/>
    </location>
</feature>
<dbReference type="GO" id="GO:0006898">
    <property type="term" value="P:receptor-mediated endocytosis"/>
    <property type="evidence" value="ECO:0007669"/>
    <property type="project" value="TreeGrafter"/>
</dbReference>
<dbReference type="GO" id="GO:0006886">
    <property type="term" value="P:intracellular protein transport"/>
    <property type="evidence" value="ECO:0007669"/>
    <property type="project" value="UniProtKB-UniRule"/>
</dbReference>
<sequence>MKAKLLDARPLMNVCGRFGFVPDLTHYHVNPRKAPLVVVQLCDDECPEDFIKAAKEYPQPLGVDACIRLFEQFKSYEGSYFFLGTYLSSRSYPLPCMPTICFDILKDMAKKANPGNAPLVVVQLLDDECPEDFVKVLLYLSVLSFQRILLWSNAAKEYPQPLGVDACIRLFEQFKSYEGLYFFLGGYLSSRLDPDIHFKHTEGVAKTGQINYVERVTRESKFYDPEKKKNLLMKAMLPDARPLINVCGRFGFVPDLTHYDILPTAMYTNNMLRYIEGYGQKVNPGNAPLVVVQLLDDECPEDFIKGLTLSVRSLLPEDLLLEQYEGRYVVERMDPELWEKVLSPDNEFRRQLIDQVVSTSLPESKSPEQVSAAVKEYVVWSQVAKVQLCEGLVSDAIESFIRKQRMQLSSWIDIWASEDANVYHDLVRLDDIKEFILMPNVASLPNVGDRLC</sequence>
<evidence type="ECO:0000256" key="1">
    <source>
        <dbReference type="PROSITE-ProRule" id="PRU01006"/>
    </source>
</evidence>
<reference evidence="2 3" key="1">
    <citation type="submission" date="2021-07" db="EMBL/GenBank/DDBJ databases">
        <title>The Aristolochia fimbriata genome: insights into angiosperm evolution, floral development and chemical biosynthesis.</title>
        <authorList>
            <person name="Jiao Y."/>
        </authorList>
    </citation>
    <scope>NUCLEOTIDE SEQUENCE [LARGE SCALE GENOMIC DNA]</scope>
    <source>
        <strain evidence="2">IBCAS-2021</strain>
        <tissue evidence="2">Leaf</tissue>
    </source>
</reference>
<dbReference type="Pfam" id="PF00637">
    <property type="entry name" value="Clathrin"/>
    <property type="match status" value="1"/>
</dbReference>
<dbReference type="InterPro" id="IPR016024">
    <property type="entry name" value="ARM-type_fold"/>
</dbReference>
<dbReference type="SMART" id="SM00299">
    <property type="entry name" value="CLH"/>
    <property type="match status" value="1"/>
</dbReference>
<dbReference type="PANTHER" id="PTHR10292:SF1">
    <property type="entry name" value="CLATHRIN HEAVY CHAIN"/>
    <property type="match status" value="1"/>
</dbReference>
<dbReference type="InterPro" id="IPR055358">
    <property type="entry name" value="CHCR"/>
</dbReference>
<comment type="caution">
    <text evidence="2">The sequence shown here is derived from an EMBL/GenBank/DDBJ whole genome shotgun (WGS) entry which is preliminary data.</text>
</comment>
<evidence type="ECO:0000313" key="2">
    <source>
        <dbReference type="EMBL" id="KAG9438600.1"/>
    </source>
</evidence>
<dbReference type="AlphaFoldDB" id="A0AAV7DPW2"/>
<dbReference type="PROSITE" id="PS50236">
    <property type="entry name" value="CHCR"/>
    <property type="match status" value="1"/>
</dbReference>
<organism evidence="2 3">
    <name type="scientific">Aristolochia fimbriata</name>
    <name type="common">White veined hardy Dutchman's pipe vine</name>
    <dbReference type="NCBI Taxonomy" id="158543"/>
    <lineage>
        <taxon>Eukaryota</taxon>
        <taxon>Viridiplantae</taxon>
        <taxon>Streptophyta</taxon>
        <taxon>Embryophyta</taxon>
        <taxon>Tracheophyta</taxon>
        <taxon>Spermatophyta</taxon>
        <taxon>Magnoliopsida</taxon>
        <taxon>Magnoliidae</taxon>
        <taxon>Piperales</taxon>
        <taxon>Aristolochiaceae</taxon>
        <taxon>Aristolochia</taxon>
    </lineage>
</organism>
<dbReference type="GO" id="GO:0071439">
    <property type="term" value="C:clathrin complex"/>
    <property type="evidence" value="ECO:0007669"/>
    <property type="project" value="TreeGrafter"/>
</dbReference>
<name>A0AAV7DPW2_ARIFI</name>
<proteinExistence type="predicted"/>
<dbReference type="GO" id="GO:0009507">
    <property type="term" value="C:chloroplast"/>
    <property type="evidence" value="ECO:0007669"/>
    <property type="project" value="TreeGrafter"/>
</dbReference>
<accession>A0AAV7DPW2</accession>
<dbReference type="GO" id="GO:0032051">
    <property type="term" value="F:clathrin light chain binding"/>
    <property type="evidence" value="ECO:0007669"/>
    <property type="project" value="TreeGrafter"/>
</dbReference>